<dbReference type="Pfam" id="PF22191">
    <property type="entry name" value="IBR_1"/>
    <property type="match status" value="1"/>
</dbReference>
<dbReference type="InterPro" id="IPR013083">
    <property type="entry name" value="Znf_RING/FYVE/PHD"/>
</dbReference>
<feature type="transmembrane region" description="Helical" evidence="14">
    <location>
        <begin position="430"/>
        <end position="448"/>
    </location>
</feature>
<feature type="domain" description="RING-type" evidence="15">
    <location>
        <begin position="141"/>
        <end position="346"/>
    </location>
</feature>
<evidence type="ECO:0000256" key="13">
    <source>
        <dbReference type="ARBA" id="ARBA00023136"/>
    </source>
</evidence>
<dbReference type="EMBL" id="CCKQ01014390">
    <property type="protein sequence ID" value="CDW86144.1"/>
    <property type="molecule type" value="Genomic_DNA"/>
</dbReference>
<proteinExistence type="predicted"/>
<evidence type="ECO:0000256" key="7">
    <source>
        <dbReference type="ARBA" id="ARBA00022723"/>
    </source>
</evidence>
<evidence type="ECO:0000256" key="6">
    <source>
        <dbReference type="ARBA" id="ARBA00022692"/>
    </source>
</evidence>
<evidence type="ECO:0000313" key="17">
    <source>
        <dbReference type="Proteomes" id="UP000039865"/>
    </source>
</evidence>
<dbReference type="PANTHER" id="PTHR11685">
    <property type="entry name" value="RBR FAMILY RING FINGER AND IBR DOMAIN-CONTAINING"/>
    <property type="match status" value="1"/>
</dbReference>
<keyword evidence="7" id="KW-0479">Metal-binding</keyword>
<dbReference type="AlphaFoldDB" id="A0A078AVD6"/>
<reference evidence="16 17" key="1">
    <citation type="submission" date="2014-06" db="EMBL/GenBank/DDBJ databases">
        <authorList>
            <person name="Swart Estienne"/>
        </authorList>
    </citation>
    <scope>NUCLEOTIDE SEQUENCE [LARGE SCALE GENOMIC DNA]</scope>
    <source>
        <strain evidence="16 17">130c</strain>
    </source>
</reference>
<dbReference type="EC" id="2.3.2.31" evidence="4"/>
<keyword evidence="6 14" id="KW-0812">Transmembrane</keyword>
<evidence type="ECO:0000313" key="16">
    <source>
        <dbReference type="EMBL" id="CDW86144.1"/>
    </source>
</evidence>
<evidence type="ECO:0000256" key="11">
    <source>
        <dbReference type="ARBA" id="ARBA00022833"/>
    </source>
</evidence>
<dbReference type="GO" id="GO:0031090">
    <property type="term" value="C:organelle membrane"/>
    <property type="evidence" value="ECO:0007669"/>
    <property type="project" value="UniProtKB-ARBA"/>
</dbReference>
<evidence type="ECO:0000256" key="5">
    <source>
        <dbReference type="ARBA" id="ARBA00022679"/>
    </source>
</evidence>
<evidence type="ECO:0000256" key="3">
    <source>
        <dbReference type="ARBA" id="ARBA00004906"/>
    </source>
</evidence>
<dbReference type="GO" id="GO:0061630">
    <property type="term" value="F:ubiquitin protein ligase activity"/>
    <property type="evidence" value="ECO:0007669"/>
    <property type="project" value="UniProtKB-EC"/>
</dbReference>
<evidence type="ECO:0000256" key="9">
    <source>
        <dbReference type="ARBA" id="ARBA00022771"/>
    </source>
</evidence>
<dbReference type="Proteomes" id="UP000039865">
    <property type="component" value="Unassembled WGS sequence"/>
</dbReference>
<dbReference type="PROSITE" id="PS51873">
    <property type="entry name" value="TRIAD"/>
    <property type="match status" value="1"/>
</dbReference>
<dbReference type="Pfam" id="PF01485">
    <property type="entry name" value="IBR"/>
    <property type="match status" value="1"/>
</dbReference>
<feature type="transmembrane region" description="Helical" evidence="14">
    <location>
        <begin position="408"/>
        <end position="424"/>
    </location>
</feature>
<dbReference type="GO" id="GO:0016567">
    <property type="term" value="P:protein ubiquitination"/>
    <property type="evidence" value="ECO:0007669"/>
    <property type="project" value="InterPro"/>
</dbReference>
<dbReference type="CDD" id="cd20336">
    <property type="entry name" value="Rcat_RBR"/>
    <property type="match status" value="1"/>
</dbReference>
<organism evidence="16 17">
    <name type="scientific">Stylonychia lemnae</name>
    <name type="common">Ciliate</name>
    <dbReference type="NCBI Taxonomy" id="5949"/>
    <lineage>
        <taxon>Eukaryota</taxon>
        <taxon>Sar</taxon>
        <taxon>Alveolata</taxon>
        <taxon>Ciliophora</taxon>
        <taxon>Intramacronucleata</taxon>
        <taxon>Spirotrichea</taxon>
        <taxon>Stichotrichia</taxon>
        <taxon>Sporadotrichida</taxon>
        <taxon>Oxytrichidae</taxon>
        <taxon>Stylonychinae</taxon>
        <taxon>Stylonychia</taxon>
    </lineage>
</organism>
<dbReference type="GO" id="GO:0008270">
    <property type="term" value="F:zinc ion binding"/>
    <property type="evidence" value="ECO:0007669"/>
    <property type="project" value="UniProtKB-KW"/>
</dbReference>
<keyword evidence="5" id="KW-0808">Transferase</keyword>
<protein>
    <recommendedName>
        <fullName evidence="4">RBR-type E3 ubiquitin transferase</fullName>
        <ecNumber evidence="4">2.3.2.31</ecNumber>
    </recommendedName>
</protein>
<feature type="transmembrane region" description="Helical" evidence="14">
    <location>
        <begin position="367"/>
        <end position="388"/>
    </location>
</feature>
<comment type="pathway">
    <text evidence="3">Protein modification; protein ubiquitination.</text>
</comment>
<dbReference type="InterPro" id="IPR031127">
    <property type="entry name" value="E3_UB_ligase_RBR"/>
</dbReference>
<evidence type="ECO:0000256" key="1">
    <source>
        <dbReference type="ARBA" id="ARBA00001798"/>
    </source>
</evidence>
<dbReference type="OrthoDB" id="312931at2759"/>
<keyword evidence="12 14" id="KW-1133">Transmembrane helix</keyword>
<dbReference type="SMART" id="SM00647">
    <property type="entry name" value="IBR"/>
    <property type="match status" value="2"/>
</dbReference>
<dbReference type="InterPro" id="IPR044066">
    <property type="entry name" value="TRIAD_supradom"/>
</dbReference>
<dbReference type="FunFam" id="3.30.40.10:FF:000051">
    <property type="entry name" value="RBR-type E3 ubiquitin transferase"/>
    <property type="match status" value="1"/>
</dbReference>
<keyword evidence="9" id="KW-0863">Zinc-finger</keyword>
<dbReference type="GO" id="GO:0005737">
    <property type="term" value="C:cytoplasm"/>
    <property type="evidence" value="ECO:0007669"/>
    <property type="project" value="UniProtKB-ARBA"/>
</dbReference>
<evidence type="ECO:0000256" key="14">
    <source>
        <dbReference type="SAM" id="Phobius"/>
    </source>
</evidence>
<sequence length="473" mass="55195">MQAKDRIMSHVLEKKNSDIQRRDSVSSQQQKAREDMIKQVVMMGFDMDVVEYAELHVENLTVQGLLDYLTKDDRGYYGHDFVETHGMVCYLCKEDASHHLNFKEIRLVEIQPIPTPDLNLMKQKSHNLAEKLKSEIHYLDSDQICPICCEPKTQYLELDCKDQHKFCTDCTIQYLKTNINDGKVLDIKCMDASCQIYIKEQVILDLLQSEQELLEKYKRFVFRRKIEKDPLIRWCSRPTCEKYVKAKSIKDKKLKCECGQLVCFQCGNEYHGSSKCDSVIDKQFFDWVNENNVRYCPSCKIRIEKNDGCNHMTCIYCRFEFCWICGGMYAPDHFNPLNPIGCTGTFNLRPGFFNQLTVFLKRLIKGIFMLILLPFFVIFITPLFMAGLFVDKCFRQRISPYQGCKRKVALILVGILGFLLGLVLNVLTIPLIVIALPCFLVFSIVNICRRYRQSRLLVQQRLREMNRDQAIAV</sequence>
<keyword evidence="11" id="KW-0862">Zinc</keyword>
<accession>A0A078AVD6</accession>
<evidence type="ECO:0000259" key="15">
    <source>
        <dbReference type="PROSITE" id="PS51873"/>
    </source>
</evidence>
<dbReference type="OMA" id="CIQAMDA"/>
<evidence type="ECO:0000256" key="4">
    <source>
        <dbReference type="ARBA" id="ARBA00012251"/>
    </source>
</evidence>
<keyword evidence="8" id="KW-0677">Repeat</keyword>
<dbReference type="SUPFAM" id="SSF57850">
    <property type="entry name" value="RING/U-box"/>
    <property type="match status" value="3"/>
</dbReference>
<gene>
    <name evidence="16" type="primary">Contig14951.g15932</name>
    <name evidence="16" type="ORF">STYLEM_15235</name>
</gene>
<evidence type="ECO:0000256" key="12">
    <source>
        <dbReference type="ARBA" id="ARBA00022989"/>
    </source>
</evidence>
<keyword evidence="13 14" id="KW-0472">Membrane</keyword>
<dbReference type="Gene3D" id="1.20.120.1750">
    <property type="match status" value="1"/>
</dbReference>
<dbReference type="InterPro" id="IPR002867">
    <property type="entry name" value="IBR_dom"/>
</dbReference>
<evidence type="ECO:0000256" key="2">
    <source>
        <dbReference type="ARBA" id="ARBA00004167"/>
    </source>
</evidence>
<evidence type="ECO:0000256" key="10">
    <source>
        <dbReference type="ARBA" id="ARBA00022786"/>
    </source>
</evidence>
<keyword evidence="17" id="KW-1185">Reference proteome</keyword>
<evidence type="ECO:0000256" key="8">
    <source>
        <dbReference type="ARBA" id="ARBA00022737"/>
    </source>
</evidence>
<dbReference type="InParanoid" id="A0A078AVD6"/>
<keyword evidence="10" id="KW-0833">Ubl conjugation pathway</keyword>
<name>A0A078AVD6_STYLE</name>
<comment type="subcellular location">
    <subcellularLocation>
        <location evidence="2">Membrane</location>
        <topology evidence="2">Single-pass membrane protein</topology>
    </subcellularLocation>
</comment>
<dbReference type="Gene3D" id="3.30.40.10">
    <property type="entry name" value="Zinc/RING finger domain, C3HC4 (zinc finger)"/>
    <property type="match status" value="1"/>
</dbReference>
<comment type="catalytic activity">
    <reaction evidence="1">
        <text>[E2 ubiquitin-conjugating enzyme]-S-ubiquitinyl-L-cysteine + [acceptor protein]-L-lysine = [E2 ubiquitin-conjugating enzyme]-L-cysteine + [acceptor protein]-N(6)-ubiquitinyl-L-lysine.</text>
        <dbReference type="EC" id="2.3.2.31"/>
    </reaction>
</comment>